<gene>
    <name evidence="2" type="ORF">ABIC20_000327</name>
</gene>
<sequence length="130" mass="13867">MGEAEHLEISPASSAPPEYVHEQIDAGGVTSYGAEADRRHRRIEAPRKGDGLGEDVEGDMDRSRRIAPASSGPVGGRQGLRGIQGSGQAALRRHIERLRGEDAPPGQRQREFGRVSCAGEMGIGVTSECH</sequence>
<dbReference type="Proteomes" id="UP001549119">
    <property type="component" value="Unassembled WGS sequence"/>
</dbReference>
<feature type="region of interest" description="Disordered" evidence="1">
    <location>
        <begin position="1"/>
        <end position="130"/>
    </location>
</feature>
<reference evidence="2 3" key="1">
    <citation type="submission" date="2024-06" db="EMBL/GenBank/DDBJ databases">
        <title>Genomics of switchgrass bacterial isolates.</title>
        <authorList>
            <person name="Shade A."/>
        </authorList>
    </citation>
    <scope>NUCLEOTIDE SEQUENCE [LARGE SCALE GENOMIC DNA]</scope>
    <source>
        <strain evidence="2 3">PvP084</strain>
    </source>
</reference>
<keyword evidence="3" id="KW-1185">Reference proteome</keyword>
<evidence type="ECO:0000256" key="1">
    <source>
        <dbReference type="SAM" id="MobiDB-lite"/>
    </source>
</evidence>
<organism evidence="2 3">
    <name type="scientific">Methylobacterium radiotolerans</name>
    <dbReference type="NCBI Taxonomy" id="31998"/>
    <lineage>
        <taxon>Bacteria</taxon>
        <taxon>Pseudomonadati</taxon>
        <taxon>Pseudomonadota</taxon>
        <taxon>Alphaproteobacteria</taxon>
        <taxon>Hyphomicrobiales</taxon>
        <taxon>Methylobacteriaceae</taxon>
        <taxon>Methylobacterium</taxon>
    </lineage>
</organism>
<accession>A0ABV2N950</accession>
<feature type="compositionally biased region" description="Gly residues" evidence="1">
    <location>
        <begin position="73"/>
        <end position="85"/>
    </location>
</feature>
<protein>
    <submittedName>
        <fullName evidence="2">Uncharacterized protein</fullName>
    </submittedName>
</protein>
<evidence type="ECO:0000313" key="2">
    <source>
        <dbReference type="EMBL" id="MET3863018.1"/>
    </source>
</evidence>
<dbReference type="EMBL" id="JBEPNW010000002">
    <property type="protein sequence ID" value="MET3863018.1"/>
    <property type="molecule type" value="Genomic_DNA"/>
</dbReference>
<feature type="compositionally biased region" description="Basic and acidic residues" evidence="1">
    <location>
        <begin position="97"/>
        <end position="113"/>
    </location>
</feature>
<dbReference type="RefSeq" id="WP_139215670.1">
    <property type="nucleotide sequence ID" value="NZ_CP090579.1"/>
</dbReference>
<evidence type="ECO:0000313" key="3">
    <source>
        <dbReference type="Proteomes" id="UP001549119"/>
    </source>
</evidence>
<proteinExistence type="predicted"/>
<name>A0ABV2N950_9HYPH</name>
<feature type="compositionally biased region" description="Basic and acidic residues" evidence="1">
    <location>
        <begin position="35"/>
        <end position="51"/>
    </location>
</feature>
<comment type="caution">
    <text evidence="2">The sequence shown here is derived from an EMBL/GenBank/DDBJ whole genome shotgun (WGS) entry which is preliminary data.</text>
</comment>